<name>D1B752_THEAS</name>
<dbReference type="Gene3D" id="3.40.50.12580">
    <property type="match status" value="1"/>
</dbReference>
<proteinExistence type="predicted"/>
<sequence>MKEQEPSREWMKLNRHLIRYGSFDLEASLLVTLYTRRVEKHSKKTPFLDVLRSMKWTLISHFHNNRKFTIANSNCFSIKGKNAYVVNFKPEDKRHFSHINSLIRQDPDPVILTVEPDVFNFYSNEKLPVVLLENKGRLQHSICFQENTRKDLTLRILGLRAAALVDSIEAFCSCFSYPARLVTLQDFHTWDAVFAVFFKGKIPTVTLQHGLVTDDPLWETVLSDFIITWGENPAQKLQSHGIPAEKIKPLGTAKYDSYFTPNNGDKTQGRILVSIQPDIPTDLFDRFSLLWAEIGARLPGSKLVFRYHPGVSKEAREQMTQKISRAFSKDKAQFSVSDIRDPLEDIACSSVVLTNQTSLAVEAILLQRPVVEYTLENPLPFYGDYRDFVFNTGDPDQAAKVIMAILSSSLERNQAVRNQNAALGKEILPPPRAPEILKFIRSLPE</sequence>
<reference evidence="1 2" key="1">
    <citation type="journal article" date="2009" name="Stand. Genomic Sci.">
        <title>Complete genome sequence of Thermanaerovibrio acidaminovorans type strain (Su883).</title>
        <authorList>
            <person name="Chovatia M."/>
            <person name="Sikorski J."/>
            <person name="Schroder M."/>
            <person name="Lapidus A."/>
            <person name="Nolan M."/>
            <person name="Tice H."/>
            <person name="Glavina Del Rio T."/>
            <person name="Copeland A."/>
            <person name="Cheng J.F."/>
            <person name="Lucas S."/>
            <person name="Chen F."/>
            <person name="Bruce D."/>
            <person name="Goodwin L."/>
            <person name="Pitluck S."/>
            <person name="Ivanova N."/>
            <person name="Mavromatis K."/>
            <person name="Ovchinnikova G."/>
            <person name="Pati A."/>
            <person name="Chen A."/>
            <person name="Palaniappan K."/>
            <person name="Land M."/>
            <person name="Hauser L."/>
            <person name="Chang Y.J."/>
            <person name="Jeffries C.D."/>
            <person name="Chain P."/>
            <person name="Saunders E."/>
            <person name="Detter J.C."/>
            <person name="Brettin T."/>
            <person name="Rohde M."/>
            <person name="Goker M."/>
            <person name="Spring S."/>
            <person name="Bristow J."/>
            <person name="Markowitz V."/>
            <person name="Hugenholtz P."/>
            <person name="Kyrpides N.C."/>
            <person name="Klenk H.P."/>
            <person name="Eisen J.A."/>
        </authorList>
    </citation>
    <scope>NUCLEOTIDE SEQUENCE [LARGE SCALE GENOMIC DNA]</scope>
    <source>
        <strain evidence="2">ATCC 49978 / DSM 6589 / Su883</strain>
    </source>
</reference>
<dbReference type="Proteomes" id="UP000002030">
    <property type="component" value="Chromosome"/>
</dbReference>
<evidence type="ECO:0000313" key="2">
    <source>
        <dbReference type="Proteomes" id="UP000002030"/>
    </source>
</evidence>
<dbReference type="OrthoDB" id="1492777at2"/>
<protein>
    <submittedName>
        <fullName evidence="1">Uncharacterized protein</fullName>
    </submittedName>
</protein>
<dbReference type="HOGENOM" id="CLU_615277_0_0_0"/>
<organism evidence="1 2">
    <name type="scientific">Thermanaerovibrio acidaminovorans (strain ATCC 49978 / DSM 6589 / Su883)</name>
    <name type="common">Selenomonas acidaminovorans</name>
    <dbReference type="NCBI Taxonomy" id="525903"/>
    <lineage>
        <taxon>Bacteria</taxon>
        <taxon>Thermotogati</taxon>
        <taxon>Synergistota</taxon>
        <taxon>Synergistia</taxon>
        <taxon>Synergistales</taxon>
        <taxon>Synergistaceae</taxon>
        <taxon>Thermanaerovibrio</taxon>
    </lineage>
</organism>
<dbReference type="STRING" id="525903.Taci_1622"/>
<evidence type="ECO:0000313" key="1">
    <source>
        <dbReference type="EMBL" id="ACZ19843.1"/>
    </source>
</evidence>
<dbReference type="SUPFAM" id="SSF53756">
    <property type="entry name" value="UDP-Glycosyltransferase/glycogen phosphorylase"/>
    <property type="match status" value="1"/>
</dbReference>
<dbReference type="EnsemblBacteria" id="ACZ19843">
    <property type="protein sequence ID" value="ACZ19843"/>
    <property type="gene ID" value="Taci_1622"/>
</dbReference>
<gene>
    <name evidence="1" type="ordered locus">Taci_1622</name>
</gene>
<dbReference type="InterPro" id="IPR043148">
    <property type="entry name" value="TagF_C"/>
</dbReference>
<dbReference type="EMBL" id="CP001818">
    <property type="protein sequence ID" value="ACZ19843.1"/>
    <property type="molecule type" value="Genomic_DNA"/>
</dbReference>
<dbReference type="eggNOG" id="ENOG502ZEPE">
    <property type="taxonomic scope" value="Bacteria"/>
</dbReference>
<dbReference type="KEGG" id="tai:Taci_1622"/>
<accession>D1B752</accession>
<keyword evidence="2" id="KW-1185">Reference proteome</keyword>
<dbReference type="AlphaFoldDB" id="D1B752"/>